<keyword evidence="2" id="KW-0732">Signal</keyword>
<gene>
    <name evidence="3" type="ORF">CAEBREN_03204</name>
</gene>
<dbReference type="EMBL" id="GL379798">
    <property type="protein sequence ID" value="EGT33622.1"/>
    <property type="molecule type" value="Genomic_DNA"/>
</dbReference>
<sequence length="268" mass="27772">MIGSTRLLILLFAVLATVSSMGWLGGSGGGQPGGCDGDWPEEFPQEPEGFQFKCKCPCKCKPRSTTLKVSTQPPTTTTTAPSTVAVTTPTTTKETTTTSPTTTTVITTPSTTTVITTSTNVPTTTVPTSTITTTNVPTEQSETDSGVETAPTPNPPEPEGARPSGTHLEGGEIPVSNDESDGSDVAVGETRTTFWIRDPTTPKNPESVVRGGSAFSVGPPQFATVKIEGPYAPDSALDPSKIPSGDLDFGFQTVGTPKAPRKVIDPDA</sequence>
<organism evidence="4">
    <name type="scientific">Caenorhabditis brenneri</name>
    <name type="common">Nematode worm</name>
    <dbReference type="NCBI Taxonomy" id="135651"/>
    <lineage>
        <taxon>Eukaryota</taxon>
        <taxon>Metazoa</taxon>
        <taxon>Ecdysozoa</taxon>
        <taxon>Nematoda</taxon>
        <taxon>Chromadorea</taxon>
        <taxon>Rhabditida</taxon>
        <taxon>Rhabditina</taxon>
        <taxon>Rhabditomorpha</taxon>
        <taxon>Rhabditoidea</taxon>
        <taxon>Rhabditidae</taxon>
        <taxon>Peloderinae</taxon>
        <taxon>Caenorhabditis</taxon>
    </lineage>
</organism>
<feature type="region of interest" description="Disordered" evidence="1">
    <location>
        <begin position="66"/>
        <end position="185"/>
    </location>
</feature>
<feature type="chain" id="PRO_5003403661" evidence="2">
    <location>
        <begin position="21"/>
        <end position="268"/>
    </location>
</feature>
<dbReference type="HOGENOM" id="CLU_090769_0_0_1"/>
<dbReference type="OrthoDB" id="5831500at2759"/>
<evidence type="ECO:0000313" key="3">
    <source>
        <dbReference type="EMBL" id="EGT33622.1"/>
    </source>
</evidence>
<feature type="compositionally biased region" description="Low complexity" evidence="1">
    <location>
        <begin position="66"/>
        <end position="138"/>
    </location>
</feature>
<dbReference type="OMA" id="CKCKPRS"/>
<dbReference type="STRING" id="135651.G0MK83"/>
<proteinExistence type="predicted"/>
<dbReference type="FunCoup" id="G0MK83">
    <property type="interactions" value="260"/>
</dbReference>
<dbReference type="AlphaFoldDB" id="G0MK83"/>
<evidence type="ECO:0000313" key="4">
    <source>
        <dbReference type="Proteomes" id="UP000008068"/>
    </source>
</evidence>
<evidence type="ECO:0000256" key="2">
    <source>
        <dbReference type="SAM" id="SignalP"/>
    </source>
</evidence>
<protein>
    <submittedName>
        <fullName evidence="3">Uncharacterized protein</fullName>
    </submittedName>
</protein>
<dbReference type="InParanoid" id="G0MK83"/>
<feature type="region of interest" description="Disordered" evidence="1">
    <location>
        <begin position="234"/>
        <end position="268"/>
    </location>
</feature>
<evidence type="ECO:0000256" key="1">
    <source>
        <dbReference type="SAM" id="MobiDB-lite"/>
    </source>
</evidence>
<keyword evidence="4" id="KW-1185">Reference proteome</keyword>
<accession>G0MK83</accession>
<dbReference type="eggNOG" id="ENOG502TDJY">
    <property type="taxonomic scope" value="Eukaryota"/>
</dbReference>
<reference evidence="4" key="1">
    <citation type="submission" date="2011-07" db="EMBL/GenBank/DDBJ databases">
        <authorList>
            <consortium name="Caenorhabditis brenneri Sequencing and Analysis Consortium"/>
            <person name="Wilson R.K."/>
        </authorList>
    </citation>
    <scope>NUCLEOTIDE SEQUENCE [LARGE SCALE GENOMIC DNA]</scope>
    <source>
        <strain evidence="4">PB2801</strain>
    </source>
</reference>
<name>G0MK83_CAEBE</name>
<feature type="signal peptide" evidence="2">
    <location>
        <begin position="1"/>
        <end position="20"/>
    </location>
</feature>
<dbReference type="Proteomes" id="UP000008068">
    <property type="component" value="Unassembled WGS sequence"/>
</dbReference>
<feature type="region of interest" description="Disordered" evidence="1">
    <location>
        <begin position="196"/>
        <end position="215"/>
    </location>
</feature>